<dbReference type="HOGENOM" id="CLU_844754_0_0_1"/>
<dbReference type="Proteomes" id="UP000003163">
    <property type="component" value="Unassembled WGS sequence"/>
</dbReference>
<reference evidence="8 9" key="1">
    <citation type="submission" date="2011-08" db="EMBL/GenBank/DDBJ databases">
        <authorList>
            <person name="Liu Z.J."/>
            <person name="Shi F.L."/>
            <person name="Lu J.Q."/>
            <person name="Li M."/>
            <person name="Wang Z.L."/>
        </authorList>
    </citation>
    <scope>NUCLEOTIDE SEQUENCE [LARGE SCALE GENOMIC DNA]</scope>
    <source>
        <strain evidence="8 9">USNM 41457</strain>
    </source>
</reference>
<dbReference type="PROSITE" id="PS50011">
    <property type="entry name" value="PROTEIN_KINASE_DOM"/>
    <property type="match status" value="1"/>
</dbReference>
<gene>
    <name evidence="8" type="ORF">EDEG_00776</name>
</gene>
<comment type="similarity">
    <text evidence="1">Belongs to the protein kinase superfamily. CAMK Ser/Thr protein kinase family. NIM1 subfamily.</text>
</comment>
<evidence type="ECO:0000256" key="1">
    <source>
        <dbReference type="ARBA" id="ARBA00010791"/>
    </source>
</evidence>
<dbReference type="GO" id="GO:0005524">
    <property type="term" value="F:ATP binding"/>
    <property type="evidence" value="ECO:0007669"/>
    <property type="project" value="UniProtKB-KW"/>
</dbReference>
<accession>J9DCB8</accession>
<dbReference type="InParanoid" id="J9DCB8"/>
<evidence type="ECO:0000313" key="9">
    <source>
        <dbReference type="Proteomes" id="UP000003163"/>
    </source>
</evidence>
<reference evidence="9" key="2">
    <citation type="submission" date="2015-07" db="EMBL/GenBank/DDBJ databases">
        <title>Contrasting host-pathogen interactions and genome evolution in two generalist and specialist microsporidian pathogens of mosquitoes.</title>
        <authorList>
            <consortium name="The Broad Institute Genomics Platform"/>
            <consortium name="The Broad Institute Genome Sequencing Center for Infectious Disease"/>
            <person name="Cuomo C.A."/>
            <person name="Sanscrainte N.D."/>
            <person name="Goldberg J.M."/>
            <person name="Heiman D."/>
            <person name="Young S."/>
            <person name="Zeng Q."/>
            <person name="Becnel J.J."/>
            <person name="Birren B.W."/>
        </authorList>
    </citation>
    <scope>NUCLEOTIDE SEQUENCE [LARGE SCALE GENOMIC DNA]</scope>
    <source>
        <strain evidence="9">USNM 41457</strain>
    </source>
</reference>
<evidence type="ECO:0000256" key="4">
    <source>
        <dbReference type="ARBA" id="ARBA00022741"/>
    </source>
</evidence>
<evidence type="ECO:0000256" key="5">
    <source>
        <dbReference type="ARBA" id="ARBA00022777"/>
    </source>
</evidence>
<dbReference type="InterPro" id="IPR011009">
    <property type="entry name" value="Kinase-like_dom_sf"/>
</dbReference>
<dbReference type="InterPro" id="IPR000719">
    <property type="entry name" value="Prot_kinase_dom"/>
</dbReference>
<protein>
    <submittedName>
        <fullName evidence="8">Serine/threonine protein kinase</fullName>
    </submittedName>
</protein>
<evidence type="ECO:0000313" key="8">
    <source>
        <dbReference type="EMBL" id="EJW05129.1"/>
    </source>
</evidence>
<proteinExistence type="inferred from homology"/>
<comment type="caution">
    <text evidence="8">The sequence shown here is derived from an EMBL/GenBank/DDBJ whole genome shotgun (WGS) entry which is preliminary data.</text>
</comment>
<keyword evidence="5 8" id="KW-0418">Kinase</keyword>
<dbReference type="PANTHER" id="PTHR24346:SF82">
    <property type="entry name" value="KP78A-RELATED"/>
    <property type="match status" value="1"/>
</dbReference>
<feature type="domain" description="Protein kinase" evidence="7">
    <location>
        <begin position="29"/>
        <end position="320"/>
    </location>
</feature>
<dbReference type="OrthoDB" id="539158at2759"/>
<evidence type="ECO:0000256" key="6">
    <source>
        <dbReference type="ARBA" id="ARBA00022840"/>
    </source>
</evidence>
<dbReference type="AlphaFoldDB" id="J9DCB8"/>
<dbReference type="EMBL" id="AFBI03000009">
    <property type="protein sequence ID" value="EJW05129.1"/>
    <property type="molecule type" value="Genomic_DNA"/>
</dbReference>
<sequence>MLGNRMKTLITSIFDKIRFLLLGIHFRYFSKGKITDESIFYENYGKQQQRIDGKYIILSKKMVKRSSHHFLVVQDIITKNIFVCKSLFAKDQKYTTEEYIMKSSIEFEKRRRLIQKNIIESIDIFMYDGIIYILSPIYSNGDLVKFLRNKKKLSIDEVESFFIQLLSAIKFLHNNQIFHNNIMLENIFVDDKNQLILSGLSKLTYSEENCKNFFMNKYRCLKSPYIAPELYKNPTNKCDGELLDIWSLGVVLYILIFGFFPFKEAVDNCYSYSFFIDNRYNDKGLFFRLPYGLRNLLAGMLEPDPKARIRLSEVIKNEWVSQIQNELIE</sequence>
<dbReference type="PANTHER" id="PTHR24346">
    <property type="entry name" value="MAP/MICROTUBULE AFFINITY-REGULATING KINASE"/>
    <property type="match status" value="1"/>
</dbReference>
<dbReference type="VEuPathDB" id="MicrosporidiaDB:EDEG_00776"/>
<dbReference type="GO" id="GO:0004674">
    <property type="term" value="F:protein serine/threonine kinase activity"/>
    <property type="evidence" value="ECO:0007669"/>
    <property type="project" value="UniProtKB-KW"/>
</dbReference>
<keyword evidence="2 8" id="KW-0723">Serine/threonine-protein kinase</keyword>
<dbReference type="GO" id="GO:0005737">
    <property type="term" value="C:cytoplasm"/>
    <property type="evidence" value="ECO:0007669"/>
    <property type="project" value="TreeGrafter"/>
</dbReference>
<keyword evidence="9" id="KW-1185">Reference proteome</keyword>
<name>J9DCB8_EDHAE</name>
<dbReference type="Pfam" id="PF00069">
    <property type="entry name" value="Pkinase"/>
    <property type="match status" value="1"/>
</dbReference>
<dbReference type="STRING" id="1003232.J9DCB8"/>
<organism evidence="8 9">
    <name type="scientific">Edhazardia aedis (strain USNM 41457)</name>
    <name type="common">Microsporidian parasite</name>
    <dbReference type="NCBI Taxonomy" id="1003232"/>
    <lineage>
        <taxon>Eukaryota</taxon>
        <taxon>Fungi</taxon>
        <taxon>Fungi incertae sedis</taxon>
        <taxon>Microsporidia</taxon>
        <taxon>Edhazardia</taxon>
    </lineage>
</organism>
<dbReference type="GO" id="GO:0035556">
    <property type="term" value="P:intracellular signal transduction"/>
    <property type="evidence" value="ECO:0007669"/>
    <property type="project" value="TreeGrafter"/>
</dbReference>
<keyword evidence="6" id="KW-0067">ATP-binding</keyword>
<evidence type="ECO:0000256" key="3">
    <source>
        <dbReference type="ARBA" id="ARBA00022679"/>
    </source>
</evidence>
<evidence type="ECO:0000259" key="7">
    <source>
        <dbReference type="PROSITE" id="PS50011"/>
    </source>
</evidence>
<keyword evidence="4" id="KW-0547">Nucleotide-binding</keyword>
<dbReference type="OMA" id="LERVWEC"/>
<dbReference type="SUPFAM" id="SSF56112">
    <property type="entry name" value="Protein kinase-like (PK-like)"/>
    <property type="match status" value="1"/>
</dbReference>
<dbReference type="SMART" id="SM00220">
    <property type="entry name" value="S_TKc"/>
    <property type="match status" value="1"/>
</dbReference>
<keyword evidence="3" id="KW-0808">Transferase</keyword>
<evidence type="ECO:0000256" key="2">
    <source>
        <dbReference type="ARBA" id="ARBA00022527"/>
    </source>
</evidence>
<dbReference type="Gene3D" id="1.10.510.10">
    <property type="entry name" value="Transferase(Phosphotransferase) domain 1"/>
    <property type="match status" value="1"/>
</dbReference>